<dbReference type="RefSeq" id="WP_152885866.1">
    <property type="nucleotide sequence ID" value="NZ_VJZD01000018.1"/>
</dbReference>
<feature type="region of interest" description="Disordered" evidence="1">
    <location>
        <begin position="1"/>
        <end position="29"/>
    </location>
</feature>
<accession>A0A5N8V7B4</accession>
<keyword evidence="3" id="KW-1185">Reference proteome</keyword>
<evidence type="ECO:0000313" key="3">
    <source>
        <dbReference type="Proteomes" id="UP000325849"/>
    </source>
</evidence>
<proteinExistence type="predicted"/>
<protein>
    <submittedName>
        <fullName evidence="2">Uncharacterized protein</fullName>
    </submittedName>
</protein>
<gene>
    <name evidence="2" type="ORF">FNH09_06900</name>
</gene>
<dbReference type="AlphaFoldDB" id="A0A5N8V7B4"/>
<dbReference type="Proteomes" id="UP000325849">
    <property type="component" value="Unassembled WGS sequence"/>
</dbReference>
<name>A0A5N8V7B4_9ACTN</name>
<reference evidence="2 3" key="1">
    <citation type="submission" date="2019-07" db="EMBL/GenBank/DDBJ databases">
        <title>New species of Amycolatopsis and Streptomyces.</title>
        <authorList>
            <person name="Duangmal K."/>
            <person name="Teo W.F.A."/>
            <person name="Lipun K."/>
        </authorList>
    </citation>
    <scope>NUCLEOTIDE SEQUENCE [LARGE SCALE GENOMIC DNA]</scope>
    <source>
        <strain evidence="2 3">NBRC 109810</strain>
    </source>
</reference>
<comment type="caution">
    <text evidence="2">The sequence shown here is derived from an EMBL/GenBank/DDBJ whole genome shotgun (WGS) entry which is preliminary data.</text>
</comment>
<sequence length="102" mass="10945">MATAGRPEDVDEAAAAALNTSGTAHVDRDGFVTVTGAPIEDRPRPEHSLPAALLDALDRYGGSAPLRRLVDDPDLSRVRTACLRGRDAEVPGRSSRRKDRLE</sequence>
<dbReference type="EMBL" id="VJZD01000018">
    <property type="protein sequence ID" value="MPY31057.1"/>
    <property type="molecule type" value="Genomic_DNA"/>
</dbReference>
<organism evidence="2 3">
    <name type="scientific">Streptomyces adustus</name>
    <dbReference type="NCBI Taxonomy" id="1609272"/>
    <lineage>
        <taxon>Bacteria</taxon>
        <taxon>Bacillati</taxon>
        <taxon>Actinomycetota</taxon>
        <taxon>Actinomycetes</taxon>
        <taxon>Kitasatosporales</taxon>
        <taxon>Streptomycetaceae</taxon>
        <taxon>Streptomyces</taxon>
    </lineage>
</organism>
<evidence type="ECO:0000256" key="1">
    <source>
        <dbReference type="SAM" id="MobiDB-lite"/>
    </source>
</evidence>
<evidence type="ECO:0000313" key="2">
    <source>
        <dbReference type="EMBL" id="MPY31057.1"/>
    </source>
</evidence>